<dbReference type="AlphaFoldDB" id="A0A7T6VH63"/>
<accession>A0A7T6VH63</accession>
<dbReference type="Proteomes" id="UP000596205">
    <property type="component" value="Chromosome 1"/>
</dbReference>
<evidence type="ECO:0000313" key="2">
    <source>
        <dbReference type="Proteomes" id="UP000596205"/>
    </source>
</evidence>
<sequence length="280" mass="27623">MLSAQEAQQFGNQLAGIANPFGQYNAQFGKTLADAATAGTYGNAAPQSVTAMGDYANSNTMPLTGALNGVSYGQQLNNLVANPSSVFSSPLYQASFQQGQNAVNSTLAAQGLNASGNQLAALQNYGQSFGANYYSTMLSQLSGLYGQALGANQQGYSQLAGNANADLAANNQAFGQLALLSGASSGSPAAAAAAMSNVYGNVNSAYGSVGQGVGQVANGIGNLLNGLGGSTGGFNFDTGLGTTTGGFGDVSGSGALFGPSAGFGGDGYTYGGSNSWGFTS</sequence>
<name>A0A7T6VH63_9BURK</name>
<organism evidence="1 2">
    <name type="scientific">Burkholderia anthina</name>
    <dbReference type="NCBI Taxonomy" id="179879"/>
    <lineage>
        <taxon>Bacteria</taxon>
        <taxon>Pseudomonadati</taxon>
        <taxon>Pseudomonadota</taxon>
        <taxon>Betaproteobacteria</taxon>
        <taxon>Burkholderiales</taxon>
        <taxon>Burkholderiaceae</taxon>
        <taxon>Burkholderia</taxon>
        <taxon>Burkholderia cepacia complex</taxon>
    </lineage>
</organism>
<protein>
    <submittedName>
        <fullName evidence="1">Uncharacterized protein</fullName>
    </submittedName>
</protein>
<dbReference type="KEGG" id="bann:JFN94_06705"/>
<proteinExistence type="predicted"/>
<dbReference type="EMBL" id="CP066769">
    <property type="protein sequence ID" value="QQK03847.1"/>
    <property type="molecule type" value="Genomic_DNA"/>
</dbReference>
<gene>
    <name evidence="1" type="ORF">JFN94_06705</name>
</gene>
<reference evidence="1 2" key="1">
    <citation type="submission" date="2020-12" db="EMBL/GenBank/DDBJ databases">
        <title>Complete genome sequence of Burkholderia anthina BJQ0011.</title>
        <authorList>
            <person name="Xu Y."/>
        </authorList>
    </citation>
    <scope>NUCLEOTIDE SEQUENCE [LARGE SCALE GENOMIC DNA]</scope>
    <source>
        <strain evidence="1 2">BJQ0011</strain>
    </source>
</reference>
<evidence type="ECO:0000313" key="1">
    <source>
        <dbReference type="EMBL" id="QQK03847.1"/>
    </source>
</evidence>